<keyword evidence="3" id="KW-1185">Reference proteome</keyword>
<evidence type="ECO:0000313" key="2">
    <source>
        <dbReference type="EMBL" id="APW65665.1"/>
    </source>
</evidence>
<dbReference type="OrthoDB" id="5365943at2"/>
<keyword evidence="1" id="KW-0732">Signal</keyword>
<feature type="chain" id="PRO_5012975713" description="Entericidin EcnAB" evidence="1">
    <location>
        <begin position="19"/>
        <end position="65"/>
    </location>
</feature>
<dbReference type="RefSeq" id="WP_076086401.1">
    <property type="nucleotide sequence ID" value="NZ_CP019070.1"/>
</dbReference>
<evidence type="ECO:0000313" key="3">
    <source>
        <dbReference type="Proteomes" id="UP000186074"/>
    </source>
</evidence>
<name>A0A1P8KMC7_9BACT</name>
<dbReference type="PROSITE" id="PS51257">
    <property type="entry name" value="PROKAR_LIPOPROTEIN"/>
    <property type="match status" value="1"/>
</dbReference>
<proteinExistence type="predicted"/>
<sequence>MKKYIFLILCSFFFTSCATWTGIKQDTSTAWQVIKDLSSKGWETTKDVSSDAYNGTKEKIDEIAK</sequence>
<organism evidence="2 3">
    <name type="scientific">Poseidonibacter parvus</name>
    <dbReference type="NCBI Taxonomy" id="1850254"/>
    <lineage>
        <taxon>Bacteria</taxon>
        <taxon>Pseudomonadati</taxon>
        <taxon>Campylobacterota</taxon>
        <taxon>Epsilonproteobacteria</taxon>
        <taxon>Campylobacterales</taxon>
        <taxon>Arcobacteraceae</taxon>
        <taxon>Poseidonibacter</taxon>
    </lineage>
</organism>
<evidence type="ECO:0008006" key="4">
    <source>
        <dbReference type="Google" id="ProtNLM"/>
    </source>
</evidence>
<protein>
    <recommendedName>
        <fullName evidence="4">Entericidin EcnAB</fullName>
    </recommendedName>
</protein>
<accession>A0A1P8KMC7</accession>
<dbReference type="KEGG" id="alp:LPB137_07270"/>
<feature type="signal peptide" evidence="1">
    <location>
        <begin position="1"/>
        <end position="18"/>
    </location>
</feature>
<evidence type="ECO:0000256" key="1">
    <source>
        <dbReference type="SAM" id="SignalP"/>
    </source>
</evidence>
<reference evidence="2 3" key="1">
    <citation type="submission" date="2017-01" db="EMBL/GenBank/DDBJ databases">
        <title>Genome sequencing of Arcobacter sp. LPB0137.</title>
        <authorList>
            <person name="Lee G.-W."/>
            <person name="Yi H."/>
        </authorList>
    </citation>
    <scope>NUCLEOTIDE SEQUENCE [LARGE SCALE GENOMIC DNA]</scope>
    <source>
        <strain evidence="2 3">LPB0137</strain>
    </source>
</reference>
<dbReference type="AlphaFoldDB" id="A0A1P8KMC7"/>
<dbReference type="STRING" id="1850254.LPB137_07270"/>
<dbReference type="Proteomes" id="UP000186074">
    <property type="component" value="Chromosome"/>
</dbReference>
<dbReference type="EMBL" id="CP019070">
    <property type="protein sequence ID" value="APW65665.1"/>
    <property type="molecule type" value="Genomic_DNA"/>
</dbReference>
<gene>
    <name evidence="2" type="ORF">LPB137_07270</name>
</gene>